<dbReference type="Pfam" id="PF11367">
    <property type="entry name" value="Tail_completion_gp17"/>
    <property type="match status" value="1"/>
</dbReference>
<reference evidence="1" key="1">
    <citation type="submission" date="2023-07" db="EMBL/GenBank/DDBJ databases">
        <authorList>
            <person name="Pelsma A.J. K."/>
        </authorList>
    </citation>
    <scope>NUCLEOTIDE SEQUENCE</scope>
</reference>
<dbReference type="Gene3D" id="3.30.2000.30">
    <property type="match status" value="1"/>
</dbReference>
<evidence type="ECO:0008006" key="2">
    <source>
        <dbReference type="Google" id="ProtNLM"/>
    </source>
</evidence>
<dbReference type="AlphaFoldDB" id="A0AA48LYF4"/>
<proteinExistence type="predicted"/>
<dbReference type="InterPro" id="IPR053745">
    <property type="entry name" value="Viral_Tail_Comp_sf"/>
</dbReference>
<dbReference type="InterPro" id="IPR021508">
    <property type="entry name" value="Gp17-like"/>
</dbReference>
<organism evidence="1">
    <name type="scientific">freshwater sediment metagenome</name>
    <dbReference type="NCBI Taxonomy" id="556182"/>
    <lineage>
        <taxon>unclassified sequences</taxon>
        <taxon>metagenomes</taxon>
        <taxon>ecological metagenomes</taxon>
    </lineage>
</organism>
<accession>A0AA48LYF4</accession>
<dbReference type="EMBL" id="OY288114">
    <property type="protein sequence ID" value="CAJ0851740.1"/>
    <property type="molecule type" value="Genomic_DNA"/>
</dbReference>
<protein>
    <recommendedName>
        <fullName evidence="2">DUF3168 domain-containing protein</fullName>
    </recommendedName>
</protein>
<evidence type="ECO:0000313" key="1">
    <source>
        <dbReference type="EMBL" id="CAJ0851740.1"/>
    </source>
</evidence>
<sequence>MSASPVIALRKAIRARLLSDAPLIAALGGPRVYEEAPQGAATPYALFTEAQMRDWSGALSRGAEQFMTIAVVSTQRGLGPALGVAQQITELLDEASLSLEGHSLIDLRFVSMDTKRDASGRFARVAVIFRATTEYL</sequence>
<gene>
    <name evidence="1" type="ORF">AMST5_00463</name>
</gene>
<name>A0AA48LYF4_9ZZZZ</name>